<keyword evidence="2" id="KW-1185">Reference proteome</keyword>
<reference evidence="1 2" key="1">
    <citation type="submission" date="2024-01" db="EMBL/GenBank/DDBJ databases">
        <authorList>
            <person name="Waweru B."/>
        </authorList>
    </citation>
    <scope>NUCLEOTIDE SEQUENCE [LARGE SCALE GENOMIC DNA]</scope>
</reference>
<dbReference type="EMBL" id="CAWUPB010001173">
    <property type="protein sequence ID" value="CAK7348272.1"/>
    <property type="molecule type" value="Genomic_DNA"/>
</dbReference>
<name>A0AAV1SBP0_9ROSI</name>
<comment type="caution">
    <text evidence="1">The sequence shown here is derived from an EMBL/GenBank/DDBJ whole genome shotgun (WGS) entry which is preliminary data.</text>
</comment>
<protein>
    <submittedName>
        <fullName evidence="1">Uncharacterized protein</fullName>
    </submittedName>
</protein>
<proteinExistence type="predicted"/>
<dbReference type="AlphaFoldDB" id="A0AAV1SBP0"/>
<accession>A0AAV1SBP0</accession>
<organism evidence="1 2">
    <name type="scientific">Dovyalis caffra</name>
    <dbReference type="NCBI Taxonomy" id="77055"/>
    <lineage>
        <taxon>Eukaryota</taxon>
        <taxon>Viridiplantae</taxon>
        <taxon>Streptophyta</taxon>
        <taxon>Embryophyta</taxon>
        <taxon>Tracheophyta</taxon>
        <taxon>Spermatophyta</taxon>
        <taxon>Magnoliopsida</taxon>
        <taxon>eudicotyledons</taxon>
        <taxon>Gunneridae</taxon>
        <taxon>Pentapetalae</taxon>
        <taxon>rosids</taxon>
        <taxon>fabids</taxon>
        <taxon>Malpighiales</taxon>
        <taxon>Salicaceae</taxon>
        <taxon>Flacourtieae</taxon>
        <taxon>Dovyalis</taxon>
    </lineage>
</organism>
<dbReference type="Proteomes" id="UP001314170">
    <property type="component" value="Unassembled WGS sequence"/>
</dbReference>
<evidence type="ECO:0000313" key="2">
    <source>
        <dbReference type="Proteomes" id="UP001314170"/>
    </source>
</evidence>
<evidence type="ECO:0000313" key="1">
    <source>
        <dbReference type="EMBL" id="CAK7348272.1"/>
    </source>
</evidence>
<gene>
    <name evidence="1" type="ORF">DCAF_LOCUS20968</name>
</gene>
<sequence length="184" mass="20620">MLPYSNFFKDELKHIQIQLSLGEDEDVNNSDYVEEGLAQAGEMSYAGKQKWGQAQPFERTGGVGAIADVPGLFRVLTTKNKEVHFVCDGGLEMAELWGRLSIAEGRVDMNCWILFRKSICIDVQNTSSRSRLLDFMLNLKSSNLIFAFLSTLEIGLGSVPDGKQCHFWTNSTERFLCSHFAIAI</sequence>